<keyword evidence="3" id="KW-0285">Flavoprotein</keyword>
<dbReference type="OrthoDB" id="5169292at2"/>
<sequence length="447" mass="46187">MTIDDRALRGLTLSAGDDGFEQAALPWNRAVPQRVSAVVEAEGAADVAAVVRQAAASGLRVTTQPNGHGATSGLDGEILIRTSRMRAVEIRPDERVARVEAGASWGELLAAAAKHDLTGPAGSSPVVSVTGYTLGGGLSWYGRARGLAAGAVRALEIVDAEGATSRVTADSDPDLFWALRGGGGDFAVVTALELELFPASRLYGGRLLWPAARAAEVMAAFRKITADAPEELSLWFTLAEFPPFPEVPEPLRGLAAVMVDLAFLGDAATGRELLRPLESVPGVLLDTRGELPVAELGSICAEPTEPMPVLSRGELLTDLGDDAVAALLAATGEGIAPLATVQVRHLGGALARPRADGGACGHLAEPYLLSMIAPAPVPELVAAGTARMGAIAGALASHTTGFKPFTFLGDGESAAAAFPAATLERLREIKRARDPHGVFRSNFPVLG</sequence>
<evidence type="ECO:0000256" key="4">
    <source>
        <dbReference type="ARBA" id="ARBA00022827"/>
    </source>
</evidence>
<evidence type="ECO:0000313" key="7">
    <source>
        <dbReference type="EMBL" id="SEU33154.1"/>
    </source>
</evidence>
<protein>
    <submittedName>
        <fullName evidence="7">FAD/FMN-containing dehydrogenase</fullName>
    </submittedName>
</protein>
<evidence type="ECO:0000256" key="1">
    <source>
        <dbReference type="ARBA" id="ARBA00001974"/>
    </source>
</evidence>
<feature type="domain" description="FAD-binding PCMH-type" evidence="6">
    <location>
        <begin position="31"/>
        <end position="199"/>
    </location>
</feature>
<evidence type="ECO:0000313" key="8">
    <source>
        <dbReference type="Proteomes" id="UP000199361"/>
    </source>
</evidence>
<dbReference type="PANTHER" id="PTHR42973">
    <property type="entry name" value="BINDING OXIDOREDUCTASE, PUTATIVE (AFU_ORTHOLOGUE AFUA_1G17690)-RELATED"/>
    <property type="match status" value="1"/>
</dbReference>
<dbReference type="GO" id="GO:0071949">
    <property type="term" value="F:FAD binding"/>
    <property type="evidence" value="ECO:0007669"/>
    <property type="project" value="InterPro"/>
</dbReference>
<dbReference type="GO" id="GO:0016491">
    <property type="term" value="F:oxidoreductase activity"/>
    <property type="evidence" value="ECO:0007669"/>
    <property type="project" value="UniProtKB-KW"/>
</dbReference>
<dbReference type="AlphaFoldDB" id="A0A1I0L259"/>
<dbReference type="STRING" id="568860.SAMN05421811_111128"/>
<evidence type="ECO:0000256" key="2">
    <source>
        <dbReference type="ARBA" id="ARBA00005466"/>
    </source>
</evidence>
<name>A0A1I0L259_9ACTN</name>
<comment type="similarity">
    <text evidence="2">Belongs to the oxygen-dependent FAD-linked oxidoreductase family.</text>
</comment>
<dbReference type="InterPro" id="IPR050416">
    <property type="entry name" value="FAD-linked_Oxidoreductase"/>
</dbReference>
<dbReference type="Proteomes" id="UP000199361">
    <property type="component" value="Unassembled WGS sequence"/>
</dbReference>
<evidence type="ECO:0000259" key="6">
    <source>
        <dbReference type="PROSITE" id="PS51387"/>
    </source>
</evidence>
<dbReference type="InterPro" id="IPR016167">
    <property type="entry name" value="FAD-bd_PCMH_sub1"/>
</dbReference>
<dbReference type="Gene3D" id="3.30.43.10">
    <property type="entry name" value="Uridine Diphospho-n-acetylenolpyruvylglucosamine Reductase, domain 2"/>
    <property type="match status" value="1"/>
</dbReference>
<keyword evidence="4" id="KW-0274">FAD</keyword>
<dbReference type="InterPro" id="IPR016166">
    <property type="entry name" value="FAD-bd_PCMH"/>
</dbReference>
<accession>A0A1I0L259</accession>
<dbReference type="Gene3D" id="3.30.465.10">
    <property type="match status" value="1"/>
</dbReference>
<proteinExistence type="inferred from homology"/>
<dbReference type="InterPro" id="IPR006094">
    <property type="entry name" value="Oxid_FAD_bind_N"/>
</dbReference>
<dbReference type="PANTHER" id="PTHR42973:SF39">
    <property type="entry name" value="FAD-BINDING PCMH-TYPE DOMAIN-CONTAINING PROTEIN"/>
    <property type="match status" value="1"/>
</dbReference>
<evidence type="ECO:0000256" key="3">
    <source>
        <dbReference type="ARBA" id="ARBA00022630"/>
    </source>
</evidence>
<dbReference type="Pfam" id="PF01565">
    <property type="entry name" value="FAD_binding_4"/>
    <property type="match status" value="1"/>
</dbReference>
<dbReference type="SUPFAM" id="SSF56176">
    <property type="entry name" value="FAD-binding/transporter-associated domain-like"/>
    <property type="match status" value="1"/>
</dbReference>
<keyword evidence="8" id="KW-1185">Reference proteome</keyword>
<dbReference type="PROSITE" id="PS51387">
    <property type="entry name" value="FAD_PCMH"/>
    <property type="match status" value="1"/>
</dbReference>
<keyword evidence="5" id="KW-0560">Oxidoreductase</keyword>
<dbReference type="InterPro" id="IPR036318">
    <property type="entry name" value="FAD-bd_PCMH-like_sf"/>
</dbReference>
<gene>
    <name evidence="7" type="ORF">SAMN05421811_111128</name>
</gene>
<organism evidence="7 8">
    <name type="scientific">Nonomuraea wenchangensis</name>
    <dbReference type="NCBI Taxonomy" id="568860"/>
    <lineage>
        <taxon>Bacteria</taxon>
        <taxon>Bacillati</taxon>
        <taxon>Actinomycetota</taxon>
        <taxon>Actinomycetes</taxon>
        <taxon>Streptosporangiales</taxon>
        <taxon>Streptosporangiaceae</taxon>
        <taxon>Nonomuraea</taxon>
    </lineage>
</organism>
<dbReference type="InterPro" id="IPR016169">
    <property type="entry name" value="FAD-bd_PCMH_sub2"/>
</dbReference>
<dbReference type="EMBL" id="FOHX01000011">
    <property type="protein sequence ID" value="SEU33154.1"/>
    <property type="molecule type" value="Genomic_DNA"/>
</dbReference>
<dbReference type="RefSeq" id="WP_091088051.1">
    <property type="nucleotide sequence ID" value="NZ_FOHX01000011.1"/>
</dbReference>
<evidence type="ECO:0000256" key="5">
    <source>
        <dbReference type="ARBA" id="ARBA00023002"/>
    </source>
</evidence>
<comment type="cofactor">
    <cofactor evidence="1">
        <name>FAD</name>
        <dbReference type="ChEBI" id="CHEBI:57692"/>
    </cofactor>
</comment>
<dbReference type="Gene3D" id="3.40.462.20">
    <property type="match status" value="1"/>
</dbReference>
<reference evidence="7 8" key="1">
    <citation type="submission" date="2016-10" db="EMBL/GenBank/DDBJ databases">
        <authorList>
            <person name="de Groot N.N."/>
        </authorList>
    </citation>
    <scope>NUCLEOTIDE SEQUENCE [LARGE SCALE GENOMIC DNA]</scope>
    <source>
        <strain evidence="7 8">CGMCC 4.5598</strain>
    </source>
</reference>